<dbReference type="Proteomes" id="UP000192374">
    <property type="component" value="Unassembled WGS sequence"/>
</dbReference>
<protein>
    <submittedName>
        <fullName evidence="2">Uncharacterized protein</fullName>
    </submittedName>
</protein>
<feature type="chain" id="PRO_5044657918" evidence="1">
    <location>
        <begin position="20"/>
        <end position="75"/>
    </location>
</feature>
<keyword evidence="4" id="KW-1185">Reference proteome</keyword>
<evidence type="ECO:0000256" key="1">
    <source>
        <dbReference type="SAM" id="SignalP"/>
    </source>
</evidence>
<dbReference type="EMBL" id="MVIC01000083">
    <property type="protein sequence ID" value="ORB10810.1"/>
    <property type="molecule type" value="Genomic_DNA"/>
</dbReference>
<dbReference type="OrthoDB" id="4761185at2"/>
<dbReference type="EMBL" id="AP022583">
    <property type="protein sequence ID" value="BBY09127.1"/>
    <property type="molecule type" value="Genomic_DNA"/>
</dbReference>
<keyword evidence="1" id="KW-0732">Signal</keyword>
<feature type="signal peptide" evidence="1">
    <location>
        <begin position="1"/>
        <end position="19"/>
    </location>
</feature>
<proteinExistence type="predicted"/>
<evidence type="ECO:0000313" key="4">
    <source>
        <dbReference type="Proteomes" id="UP000192374"/>
    </source>
</evidence>
<accession>A0A7I7PKF7</accession>
<gene>
    <name evidence="3" type="ORF">BST37_22300</name>
    <name evidence="2" type="ORF">MNVI_44450</name>
</gene>
<sequence>MAKLAIAALLALGSALCVAIGDVVQQRAARRITEGSVGHVRLLAKLLRDRRWQWGAVVLIASLDSRGRCNRCGRV</sequence>
<reference evidence="2 5" key="2">
    <citation type="journal article" date="2019" name="Emerg. Microbes Infect.">
        <title>Comprehensive subspecies identification of 175 nontuberculous mycobacteria species based on 7547 genomic profiles.</title>
        <authorList>
            <person name="Matsumoto Y."/>
            <person name="Kinjo T."/>
            <person name="Motooka D."/>
            <person name="Nabeya D."/>
            <person name="Jung N."/>
            <person name="Uechi K."/>
            <person name="Horii T."/>
            <person name="Iida T."/>
            <person name="Fujita J."/>
            <person name="Nakamura S."/>
        </authorList>
    </citation>
    <scope>NUCLEOTIDE SEQUENCE [LARGE SCALE GENOMIC DNA]</scope>
    <source>
        <strain evidence="2 5">JCM 16367</strain>
    </source>
</reference>
<dbReference type="KEGG" id="mnv:MNVI_44450"/>
<reference evidence="2" key="3">
    <citation type="submission" date="2020-02" db="EMBL/GenBank/DDBJ databases">
        <authorList>
            <person name="Matsumoto Y."/>
            <person name="Motooka D."/>
            <person name="Nakamura S."/>
        </authorList>
    </citation>
    <scope>NUCLEOTIDE SEQUENCE</scope>
    <source>
        <strain evidence="2">JCM 16367</strain>
    </source>
</reference>
<evidence type="ECO:0000313" key="3">
    <source>
        <dbReference type="EMBL" id="ORB10810.1"/>
    </source>
</evidence>
<dbReference type="NCBIfam" id="NF038012">
    <property type="entry name" value="DMT_1"/>
    <property type="match status" value="1"/>
</dbReference>
<name>A0A7I7PKF7_9MYCO</name>
<dbReference type="Proteomes" id="UP000466894">
    <property type="component" value="Chromosome"/>
</dbReference>
<evidence type="ECO:0000313" key="2">
    <source>
        <dbReference type="EMBL" id="BBY09127.1"/>
    </source>
</evidence>
<reference evidence="3 4" key="1">
    <citation type="submission" date="2017-02" db="EMBL/GenBank/DDBJ databases">
        <title>The new phylogeny of genus Mycobacterium.</title>
        <authorList>
            <person name="Tortoli E."/>
            <person name="Trovato A."/>
            <person name="Cirillo D.M."/>
        </authorList>
    </citation>
    <scope>NUCLEOTIDE SEQUENCE [LARGE SCALE GENOMIC DNA]</scope>
    <source>
        <strain evidence="3 4">DSM 45145</strain>
    </source>
</reference>
<evidence type="ECO:0000313" key="5">
    <source>
        <dbReference type="Proteomes" id="UP000466894"/>
    </source>
</evidence>
<dbReference type="AlphaFoldDB" id="A0A7I7PKF7"/>
<organism evidence="2 5">
    <name type="scientific">Mycobacterium noviomagense</name>
    <dbReference type="NCBI Taxonomy" id="459858"/>
    <lineage>
        <taxon>Bacteria</taxon>
        <taxon>Bacillati</taxon>
        <taxon>Actinomycetota</taxon>
        <taxon>Actinomycetes</taxon>
        <taxon>Mycobacteriales</taxon>
        <taxon>Mycobacteriaceae</taxon>
        <taxon>Mycobacterium</taxon>
    </lineage>
</organism>